<evidence type="ECO:0000313" key="12">
    <source>
        <dbReference type="EMBL" id="KAK3948387.1"/>
    </source>
</evidence>
<dbReference type="PROSITE" id="PS00486">
    <property type="entry name" value="DNA_MISMATCH_REPAIR_2"/>
    <property type="match status" value="1"/>
</dbReference>
<feature type="compositionally biased region" description="Polar residues" evidence="10">
    <location>
        <begin position="171"/>
        <end position="196"/>
    </location>
</feature>
<comment type="similarity">
    <text evidence="1">Belongs to the DNA mismatch repair MutS family. MSH3 subfamily.</text>
</comment>
<sequence length="1199" mass="133295">MDEGVPDQSRFPRAQSDDWRRRAISGAAIEGDQRHQIFTAAPARVEGGFIPPRQTGPLHNTAVELFQPPHLPSYYTPVQGQYDWQEFPLGGRQVGPGYPVPSYHSHEHYLPTTHDNHTVNHGQGQHTPQTPITGPRTYEFSYAPGYGPQDNSNPSSNGNSPKAPYPDMSITAPSPVSSSPCFDTNISANSPATHGQYQPRLSPPSGPRTPSEQVLNPSPRTTFSSSSYHLDGEQQESEHDARNPRASYSKPAAPSLYTKSPLSMLFAPTVYQQKGTSNSLDDRATKSRAMSTRSTLLTPVLSDSEPDSDTEGQLVSVPKNIGRIISSVAQSPAPTVSSEESDRVICAIAEGRCAEVVAMAVVNISTGQVDLARVLNNDRQLYRPLADTLCKLPVNPEKFIVVDSVDNESGLSLLVTCLEEDFPGVPVVPWAREHWKEKKGIELIERFALRDQVLALKSDLDGDYYTACAFSAAMKYLQNVLNIHFVSNSLRIRCIHAHNTMAIDRTTVASLELLHNTRRATSKMSTLFGILNNTLTPQGHRLLRATLLQPSTDEEEITERHKAVEELSANEELFSKLRKALKELDRIDLEHLVVWIIQQQSNPRQPLEEGLLGSTNQGPALPTHAELAKAEQELSKMLMLKEYLCGIDAVHDTLKAAECKSRLLRWIMDKFAPGDIAPIQGAMEETMENDARYSKKPIDSRNNRMWAVKDGRNAVLQQARRSYKDLTEDLHEYFGIINNQFDHLLGYGARLHMDGNRRYYLKFDYSDVASELAKPKSGEKLAIAGIDVVNDKRTKSHFTCTTAELLQRSRAIQIQADIATMQSDKMIIDLKERLQCHAGIMFKISEAVALLDMLCSFAQAATTKDYVRPIIKDSLVLTEARNPIVELRTDNYKANPVYSGDQSHRFQVITGGNMSGKSTFIKSIALIQIMAQMGSFVPAQTASISICDRVFARVSTDDCPENNLGTYGVEMRETNGILRQATDKSLVIIDELGRGTSPRDGMALAISTSEILIRRRALVLFATHFTTIAALLNRCYRNNILVMNIRSQFQAGGNLTLPHTLAPGLVQNEDYGIELAQLVIHRPLTDKAEEILKALRDNRRRPQWGEQNARQNRILRGVYGLIRDAINSDMGDAAFAAYIRRLRTEFVIKIADVAGEVRSAEADEAVEGSQTGQKRSAEDDTEADSSTEDDGREKRRREE</sequence>
<evidence type="ECO:0000259" key="11">
    <source>
        <dbReference type="PROSITE" id="PS00486"/>
    </source>
</evidence>
<evidence type="ECO:0000256" key="10">
    <source>
        <dbReference type="SAM" id="MobiDB-lite"/>
    </source>
</evidence>
<dbReference type="Pfam" id="PF00488">
    <property type="entry name" value="MutS_V"/>
    <property type="match status" value="1"/>
</dbReference>
<dbReference type="GO" id="GO:0005634">
    <property type="term" value="C:nucleus"/>
    <property type="evidence" value="ECO:0007669"/>
    <property type="project" value="TreeGrafter"/>
</dbReference>
<evidence type="ECO:0000313" key="13">
    <source>
        <dbReference type="Proteomes" id="UP001303222"/>
    </source>
</evidence>
<dbReference type="SUPFAM" id="SSF53150">
    <property type="entry name" value="DNA repair protein MutS, domain II"/>
    <property type="match status" value="1"/>
</dbReference>
<dbReference type="GO" id="GO:0005524">
    <property type="term" value="F:ATP binding"/>
    <property type="evidence" value="ECO:0007669"/>
    <property type="project" value="UniProtKB-KW"/>
</dbReference>
<reference evidence="12" key="1">
    <citation type="journal article" date="2023" name="Mol. Phylogenet. Evol.">
        <title>Genome-scale phylogeny and comparative genomics of the fungal order Sordariales.</title>
        <authorList>
            <person name="Hensen N."/>
            <person name="Bonometti L."/>
            <person name="Westerberg I."/>
            <person name="Brannstrom I.O."/>
            <person name="Guillou S."/>
            <person name="Cros-Aarteil S."/>
            <person name="Calhoun S."/>
            <person name="Haridas S."/>
            <person name="Kuo A."/>
            <person name="Mondo S."/>
            <person name="Pangilinan J."/>
            <person name="Riley R."/>
            <person name="LaButti K."/>
            <person name="Andreopoulos B."/>
            <person name="Lipzen A."/>
            <person name="Chen C."/>
            <person name="Yan M."/>
            <person name="Daum C."/>
            <person name="Ng V."/>
            <person name="Clum A."/>
            <person name="Steindorff A."/>
            <person name="Ohm R.A."/>
            <person name="Martin F."/>
            <person name="Silar P."/>
            <person name="Natvig D.O."/>
            <person name="Lalanne C."/>
            <person name="Gautier V."/>
            <person name="Ament-Velasquez S.L."/>
            <person name="Kruys A."/>
            <person name="Hutchinson M.I."/>
            <person name="Powell A.J."/>
            <person name="Barry K."/>
            <person name="Miller A.N."/>
            <person name="Grigoriev I.V."/>
            <person name="Debuchy R."/>
            <person name="Gladieux P."/>
            <person name="Hiltunen Thoren M."/>
            <person name="Johannesson H."/>
        </authorList>
    </citation>
    <scope>NUCLEOTIDE SEQUENCE</scope>
    <source>
        <strain evidence="12">CBS 626.80</strain>
    </source>
</reference>
<feature type="region of interest" description="Disordered" evidence="10">
    <location>
        <begin position="273"/>
        <end position="314"/>
    </location>
</feature>
<feature type="compositionally biased region" description="Basic and acidic residues" evidence="10">
    <location>
        <begin position="230"/>
        <end position="243"/>
    </location>
</feature>
<dbReference type="PANTHER" id="PTHR11361:SF21">
    <property type="entry name" value="MUTS PROTEIN HOMOLOG 4"/>
    <property type="match status" value="1"/>
</dbReference>
<dbReference type="GO" id="GO:0140664">
    <property type="term" value="F:ATP-dependent DNA damage sensor activity"/>
    <property type="evidence" value="ECO:0007669"/>
    <property type="project" value="InterPro"/>
</dbReference>
<evidence type="ECO:0000256" key="9">
    <source>
        <dbReference type="ARBA" id="ARBA00073774"/>
    </source>
</evidence>
<protein>
    <recommendedName>
        <fullName evidence="2 9">DNA mismatch repair protein MSH3</fullName>
    </recommendedName>
    <alternativeName>
        <fullName evidence="2 9">DNA mismatch repair protein MSH3</fullName>
    </alternativeName>
    <alternativeName>
        <fullName evidence="8">MutS protein homolog 3</fullName>
    </alternativeName>
</protein>
<accession>A0AAN6NRA4</accession>
<keyword evidence="3" id="KW-0547">Nucleotide-binding</keyword>
<evidence type="ECO:0000256" key="3">
    <source>
        <dbReference type="ARBA" id="ARBA00022741"/>
    </source>
</evidence>
<feature type="compositionally biased region" description="Basic and acidic residues" evidence="10">
    <location>
        <begin position="104"/>
        <end position="118"/>
    </location>
</feature>
<feature type="compositionally biased region" description="Acidic residues" evidence="10">
    <location>
        <begin position="1179"/>
        <end position="1188"/>
    </location>
</feature>
<dbReference type="EMBL" id="MU859266">
    <property type="protein sequence ID" value="KAK3948387.1"/>
    <property type="molecule type" value="Genomic_DNA"/>
</dbReference>
<dbReference type="AlphaFoldDB" id="A0AAN6NRA4"/>
<dbReference type="Gene3D" id="1.10.1420.10">
    <property type="match status" value="1"/>
</dbReference>
<evidence type="ECO:0000256" key="7">
    <source>
        <dbReference type="ARBA" id="ARBA00025902"/>
    </source>
</evidence>
<evidence type="ECO:0000256" key="1">
    <source>
        <dbReference type="ARBA" id="ARBA00007094"/>
    </source>
</evidence>
<dbReference type="InterPro" id="IPR036678">
    <property type="entry name" value="MutS_con_dom_sf"/>
</dbReference>
<feature type="compositionally biased region" description="Polar residues" evidence="10">
    <location>
        <begin position="119"/>
        <end position="132"/>
    </location>
</feature>
<dbReference type="CDD" id="cd03243">
    <property type="entry name" value="ABC_MutS_homologs"/>
    <property type="match status" value="1"/>
</dbReference>
<dbReference type="FunFam" id="3.40.50.300:FF:000870">
    <property type="entry name" value="MutS protein homolog 4"/>
    <property type="match status" value="1"/>
</dbReference>
<comment type="caution">
    <text evidence="12">The sequence shown here is derived from an EMBL/GenBank/DDBJ whole genome shotgun (WGS) entry which is preliminary data.</text>
</comment>
<evidence type="ECO:0000256" key="5">
    <source>
        <dbReference type="ARBA" id="ARBA00023125"/>
    </source>
</evidence>
<dbReference type="GO" id="GO:0030983">
    <property type="term" value="F:mismatched DNA binding"/>
    <property type="evidence" value="ECO:0007669"/>
    <property type="project" value="InterPro"/>
</dbReference>
<dbReference type="SUPFAM" id="SSF48334">
    <property type="entry name" value="DNA repair protein MutS, domain III"/>
    <property type="match status" value="1"/>
</dbReference>
<organism evidence="12 13">
    <name type="scientific">Pseudoneurospora amorphoporcata</name>
    <dbReference type="NCBI Taxonomy" id="241081"/>
    <lineage>
        <taxon>Eukaryota</taxon>
        <taxon>Fungi</taxon>
        <taxon>Dikarya</taxon>
        <taxon>Ascomycota</taxon>
        <taxon>Pezizomycotina</taxon>
        <taxon>Sordariomycetes</taxon>
        <taxon>Sordariomycetidae</taxon>
        <taxon>Sordariales</taxon>
        <taxon>Sordariaceae</taxon>
        <taxon>Pseudoneurospora</taxon>
    </lineage>
</organism>
<dbReference type="SMART" id="SM00534">
    <property type="entry name" value="MUTSac"/>
    <property type="match status" value="1"/>
</dbReference>
<dbReference type="Proteomes" id="UP001303222">
    <property type="component" value="Unassembled WGS sequence"/>
</dbReference>
<dbReference type="SMART" id="SM00533">
    <property type="entry name" value="MUTSd"/>
    <property type="match status" value="1"/>
</dbReference>
<comment type="subunit">
    <text evidence="7">Heterodimer consisting of MSH2-MSH3 (MutS beta). Forms a ternary complex with MutL alpha (MLH1-PMS1).</text>
</comment>
<feature type="domain" description="DNA mismatch repair proteins mutS family" evidence="11">
    <location>
        <begin position="985"/>
        <end position="1001"/>
    </location>
</feature>
<dbReference type="GO" id="GO:0007131">
    <property type="term" value="P:reciprocal meiotic recombination"/>
    <property type="evidence" value="ECO:0007669"/>
    <property type="project" value="TreeGrafter"/>
</dbReference>
<dbReference type="GO" id="GO:0006298">
    <property type="term" value="P:mismatch repair"/>
    <property type="evidence" value="ECO:0007669"/>
    <property type="project" value="InterPro"/>
</dbReference>
<feature type="region of interest" description="Disordered" evidence="10">
    <location>
        <begin position="1159"/>
        <end position="1199"/>
    </location>
</feature>
<proteinExistence type="inferred from homology"/>
<dbReference type="InterPro" id="IPR000432">
    <property type="entry name" value="DNA_mismatch_repair_MutS_C"/>
</dbReference>
<name>A0AAN6NRA4_9PEZI</name>
<gene>
    <name evidence="12" type="ORF">QBC32DRAFT_59833</name>
</gene>
<keyword evidence="4" id="KW-0067">ATP-binding</keyword>
<keyword evidence="13" id="KW-1185">Reference proteome</keyword>
<feature type="compositionally biased region" description="Low complexity" evidence="10">
    <location>
        <begin position="151"/>
        <end position="161"/>
    </location>
</feature>
<reference evidence="12" key="2">
    <citation type="submission" date="2023-06" db="EMBL/GenBank/DDBJ databases">
        <authorList>
            <consortium name="Lawrence Berkeley National Laboratory"/>
            <person name="Mondo S.J."/>
            <person name="Hensen N."/>
            <person name="Bonometti L."/>
            <person name="Westerberg I."/>
            <person name="Brannstrom I.O."/>
            <person name="Guillou S."/>
            <person name="Cros-Aarteil S."/>
            <person name="Calhoun S."/>
            <person name="Haridas S."/>
            <person name="Kuo A."/>
            <person name="Pangilinan J."/>
            <person name="Riley R."/>
            <person name="Labutti K."/>
            <person name="Andreopoulos B."/>
            <person name="Lipzen A."/>
            <person name="Chen C."/>
            <person name="Yanf M."/>
            <person name="Daum C."/>
            <person name="Ng V."/>
            <person name="Clum A."/>
            <person name="Steindorff A."/>
            <person name="Ohm R."/>
            <person name="Martin F."/>
            <person name="Silar P."/>
            <person name="Natvig D."/>
            <person name="Lalanne C."/>
            <person name="Gautier V."/>
            <person name="Ament-Velasquez S.L."/>
            <person name="Kruys A."/>
            <person name="Hutchinson M.I."/>
            <person name="Powell A.J."/>
            <person name="Barry K."/>
            <person name="Miller A.N."/>
            <person name="Grigoriev I.V."/>
            <person name="Debuchy R."/>
            <person name="Gladieux P."/>
            <person name="Thoren M.H."/>
            <person name="Johannesson H."/>
        </authorList>
    </citation>
    <scope>NUCLEOTIDE SEQUENCE</scope>
    <source>
        <strain evidence="12">CBS 626.80</strain>
    </source>
</reference>
<dbReference type="Gene3D" id="3.40.50.300">
    <property type="entry name" value="P-loop containing nucleotide triphosphate hydrolases"/>
    <property type="match status" value="1"/>
</dbReference>
<feature type="region of interest" description="Disordered" evidence="10">
    <location>
        <begin position="96"/>
        <end position="254"/>
    </location>
</feature>
<evidence type="ECO:0000256" key="4">
    <source>
        <dbReference type="ARBA" id="ARBA00022840"/>
    </source>
</evidence>
<keyword evidence="5" id="KW-0238">DNA-binding</keyword>
<feature type="compositionally biased region" description="Polar residues" evidence="10">
    <location>
        <begin position="288"/>
        <end position="297"/>
    </location>
</feature>
<feature type="compositionally biased region" description="Basic and acidic residues" evidence="10">
    <location>
        <begin position="1189"/>
        <end position="1199"/>
    </location>
</feature>
<dbReference type="PANTHER" id="PTHR11361">
    <property type="entry name" value="DNA MISMATCH REPAIR PROTEIN MUTS FAMILY MEMBER"/>
    <property type="match status" value="1"/>
</dbReference>
<dbReference type="InterPro" id="IPR045076">
    <property type="entry name" value="MutS"/>
</dbReference>
<dbReference type="InterPro" id="IPR027417">
    <property type="entry name" value="P-loop_NTPase"/>
</dbReference>
<evidence type="ECO:0000256" key="6">
    <source>
        <dbReference type="ARBA" id="ARBA00023254"/>
    </source>
</evidence>
<evidence type="ECO:0000256" key="2">
    <source>
        <dbReference type="ARBA" id="ARBA00022151"/>
    </source>
</evidence>
<evidence type="ECO:0000256" key="8">
    <source>
        <dbReference type="ARBA" id="ARBA00029792"/>
    </source>
</evidence>
<feature type="compositionally biased region" description="Polar residues" evidence="10">
    <location>
        <begin position="208"/>
        <end position="228"/>
    </location>
</feature>
<dbReference type="InterPro" id="IPR007696">
    <property type="entry name" value="DNA_mismatch_repair_MutS_core"/>
</dbReference>
<dbReference type="InterPro" id="IPR036187">
    <property type="entry name" value="DNA_mismatch_repair_MutS_sf"/>
</dbReference>
<dbReference type="SUPFAM" id="SSF52540">
    <property type="entry name" value="P-loop containing nucleoside triphosphate hydrolases"/>
    <property type="match status" value="1"/>
</dbReference>
<keyword evidence="6" id="KW-0469">Meiosis</keyword>
<dbReference type="Pfam" id="PF05192">
    <property type="entry name" value="MutS_III"/>
    <property type="match status" value="1"/>
</dbReference>